<evidence type="ECO:0000313" key="3">
    <source>
        <dbReference type="Proteomes" id="UP000197138"/>
    </source>
</evidence>
<name>A0A218XV00_PUNGR</name>
<feature type="region of interest" description="Disordered" evidence="1">
    <location>
        <begin position="208"/>
        <end position="230"/>
    </location>
</feature>
<accession>A0A218XV00</accession>
<evidence type="ECO:0000256" key="1">
    <source>
        <dbReference type="SAM" id="MobiDB-lite"/>
    </source>
</evidence>
<feature type="region of interest" description="Disordered" evidence="1">
    <location>
        <begin position="1300"/>
        <end position="1319"/>
    </location>
</feature>
<protein>
    <submittedName>
        <fullName evidence="2">Uncharacterized protein</fullName>
    </submittedName>
</protein>
<reference evidence="3" key="1">
    <citation type="journal article" date="2017" name="Plant J.">
        <title>The pomegranate (Punica granatum L.) genome and the genomics of punicalagin biosynthesis.</title>
        <authorList>
            <person name="Qin G."/>
            <person name="Xu C."/>
            <person name="Ming R."/>
            <person name="Tang H."/>
            <person name="Guyot R."/>
            <person name="Kramer E.M."/>
            <person name="Hu Y."/>
            <person name="Yi X."/>
            <person name="Qi Y."/>
            <person name="Xu X."/>
            <person name="Gao Z."/>
            <person name="Pan H."/>
            <person name="Jian J."/>
            <person name="Tian Y."/>
            <person name="Yue Z."/>
            <person name="Xu Y."/>
        </authorList>
    </citation>
    <scope>NUCLEOTIDE SEQUENCE [LARGE SCALE GENOMIC DNA]</scope>
    <source>
        <strain evidence="3">cv. Dabenzi</strain>
    </source>
</reference>
<dbReference type="Proteomes" id="UP000197138">
    <property type="component" value="Unassembled WGS sequence"/>
</dbReference>
<gene>
    <name evidence="2" type="ORF">CDL15_Pgr022381</name>
</gene>
<feature type="region of interest" description="Disordered" evidence="1">
    <location>
        <begin position="567"/>
        <end position="589"/>
    </location>
</feature>
<dbReference type="EMBL" id="MTKT01000786">
    <property type="protein sequence ID" value="OWM88783.1"/>
    <property type="molecule type" value="Genomic_DNA"/>
</dbReference>
<feature type="compositionally biased region" description="Basic and acidic residues" evidence="1">
    <location>
        <begin position="575"/>
        <end position="589"/>
    </location>
</feature>
<feature type="region of interest" description="Disordered" evidence="1">
    <location>
        <begin position="22"/>
        <end position="41"/>
    </location>
</feature>
<comment type="caution">
    <text evidence="2">The sequence shown here is derived from an EMBL/GenBank/DDBJ whole genome shotgun (WGS) entry which is preliminary data.</text>
</comment>
<evidence type="ECO:0000313" key="2">
    <source>
        <dbReference type="EMBL" id="OWM88783.1"/>
    </source>
</evidence>
<organism evidence="2 3">
    <name type="scientific">Punica granatum</name>
    <name type="common">Pomegranate</name>
    <dbReference type="NCBI Taxonomy" id="22663"/>
    <lineage>
        <taxon>Eukaryota</taxon>
        <taxon>Viridiplantae</taxon>
        <taxon>Streptophyta</taxon>
        <taxon>Embryophyta</taxon>
        <taxon>Tracheophyta</taxon>
        <taxon>Spermatophyta</taxon>
        <taxon>Magnoliopsida</taxon>
        <taxon>eudicotyledons</taxon>
        <taxon>Gunneridae</taxon>
        <taxon>Pentapetalae</taxon>
        <taxon>rosids</taxon>
        <taxon>malvids</taxon>
        <taxon>Myrtales</taxon>
        <taxon>Lythraceae</taxon>
        <taxon>Punica</taxon>
    </lineage>
</organism>
<feature type="region of interest" description="Disordered" evidence="1">
    <location>
        <begin position="249"/>
        <end position="277"/>
    </location>
</feature>
<feature type="region of interest" description="Disordered" evidence="1">
    <location>
        <begin position="791"/>
        <end position="812"/>
    </location>
</feature>
<proteinExistence type="predicted"/>
<sequence length="1319" mass="146738">MLQEARARWLGELAVMESKLSPVSRPGTVGRGTSEVARRTCGARKQTRQGCKRHEGGGSVNLRCRKVSWHGLANRARLQEPQARWLGELEVQEIKLARVSRLGKVGRGTSEVARRTCGAEKKVSSHGLADPARLQVAPARWFRELAVQESKLARTRQGCKRHERGGSANLQCRKVSSQGLADQARLQEARARWRGELAEQESKLSLVSRPGKVARGTSETRQGCKKHERGGSANLRCKKVNSHGLADLTRQGCKRHQRGGSTNITCRKENSHGLADPARLEEARARWLGELAVQESRLARTRQGWKRHERGGSANLRCRKVSSHGLADPARLQEAQARWFRELAVQESKLARVSRLGKVARGLSETWQGCKRHKRGGSENLRCRKVSTCGLVDPARLNEARARWVGELAVMESKVARVSRPVKFEEARARWLGELAVQESKLARVSRSGKVARGTIEVARRTCGARRKVNSHMSAHPARLHEERASRLGELAVQEIKLARVGRPCNVARGTSETLQCFKRHERGGSANFRCRKVGSHGLANSARLQHARARWLGELAVQESKLARVGRPGKVARGTKETRQDCKKHERGGSANLQCKKVNSHGLADRVRLQEARGRWLRELAVQEGKLARVSRLDREGCKRHKQGGSVNLRCKKVNSYGLADPAILQEARARWLGEPAVEEMKLALTRQGCKKHKRGGSANLRYRNVGSHGLANPARLQEAQARWLRELAVPESKLARTRQGCKRHERGGSANLRCRKEGSHGLANSARSQHARARWLGELAVLESKLTRVGRPGKGARGTKETGHGCKSQERGGSANLRCMKLNTHGLADPARLEEARAWWLGELAVEESKLARTRQGCKRHEVGGSANLRCGKVSWHGLADRARLQEPRARWLGELAVQESKLAQTQQSCNRHGRGGSANLRCRKVSLHGLADRARSQEAGARWLGEPAVEEIKLALDNRPSNLARGTREVARRTCGGRNKLARVSKPSKVERGQSEVARRTCDTGQGCKRHERGGSANLRCRKVSSHGLADPAMLQEARARCLGELAVQEDPARLHEARARWLGELVFQKNKLAWVSIPDKTGQGCKRHQRGGSESLRCRKVRLHRLAYPERWQEALARWLGDLAMQESKLARVSKPSKVARATCEMARRTCDARKKAISHGLVDPTRLQQERARWLGELAVQESMLSRVSIPDKVARGTSEVAQRTCDAGKKSRKDPARLQEARARWFGELAVQESRLARTREGCKRHKRGGSANLRCRQVNSHGLANPSRLKEARARWLGELAVKESKLARVSRQGKVARGTSEVARRTKGARK</sequence>
<feature type="compositionally biased region" description="Basic and acidic residues" evidence="1">
    <location>
        <begin position="800"/>
        <end position="812"/>
    </location>
</feature>